<evidence type="ECO:0000313" key="1">
    <source>
        <dbReference type="EMBL" id="KAF8470331.1"/>
    </source>
</evidence>
<accession>A0A9P5JYB9</accession>
<dbReference type="AlphaFoldDB" id="A0A9P5JYB9"/>
<organism evidence="1 2">
    <name type="scientific">Russula ochroleuca</name>
    <dbReference type="NCBI Taxonomy" id="152965"/>
    <lineage>
        <taxon>Eukaryota</taxon>
        <taxon>Fungi</taxon>
        <taxon>Dikarya</taxon>
        <taxon>Basidiomycota</taxon>
        <taxon>Agaricomycotina</taxon>
        <taxon>Agaricomycetes</taxon>
        <taxon>Russulales</taxon>
        <taxon>Russulaceae</taxon>
        <taxon>Russula</taxon>
    </lineage>
</organism>
<gene>
    <name evidence="1" type="ORF">DFH94DRAFT_637753</name>
</gene>
<comment type="caution">
    <text evidence="1">The sequence shown here is derived from an EMBL/GenBank/DDBJ whole genome shotgun (WGS) entry which is preliminary data.</text>
</comment>
<dbReference type="OrthoDB" id="3256444at2759"/>
<feature type="non-terminal residue" evidence="1">
    <location>
        <position position="1"/>
    </location>
</feature>
<sequence length="105" mass="11840">YQKWCTSNNFESMLPQDTKECKKAAIDKECGDCQSSVTEHFGPEDPDTKSIPYSDKALETAVLEWLIETNQPIQVFGNTAFKKLLDIASRATRSIKLLSPKQSRV</sequence>
<dbReference type="EMBL" id="WHVB01000026">
    <property type="protein sequence ID" value="KAF8470331.1"/>
    <property type="molecule type" value="Genomic_DNA"/>
</dbReference>
<reference evidence="1" key="1">
    <citation type="submission" date="2019-10" db="EMBL/GenBank/DDBJ databases">
        <authorList>
            <consortium name="DOE Joint Genome Institute"/>
            <person name="Kuo A."/>
            <person name="Miyauchi S."/>
            <person name="Kiss E."/>
            <person name="Drula E."/>
            <person name="Kohler A."/>
            <person name="Sanchez-Garcia M."/>
            <person name="Andreopoulos B."/>
            <person name="Barry K.W."/>
            <person name="Bonito G."/>
            <person name="Buee M."/>
            <person name="Carver A."/>
            <person name="Chen C."/>
            <person name="Cichocki N."/>
            <person name="Clum A."/>
            <person name="Culley D."/>
            <person name="Crous P.W."/>
            <person name="Fauchery L."/>
            <person name="Girlanda M."/>
            <person name="Hayes R."/>
            <person name="Keri Z."/>
            <person name="LaButti K."/>
            <person name="Lipzen A."/>
            <person name="Lombard V."/>
            <person name="Magnuson J."/>
            <person name="Maillard F."/>
            <person name="Morin E."/>
            <person name="Murat C."/>
            <person name="Nolan M."/>
            <person name="Ohm R."/>
            <person name="Pangilinan J."/>
            <person name="Pereira M."/>
            <person name="Perotto S."/>
            <person name="Peter M."/>
            <person name="Riley R."/>
            <person name="Sitrit Y."/>
            <person name="Stielow B."/>
            <person name="Szollosi G."/>
            <person name="Zifcakova L."/>
            <person name="Stursova M."/>
            <person name="Spatafora J.W."/>
            <person name="Tedersoo L."/>
            <person name="Vaario L.-M."/>
            <person name="Yamada A."/>
            <person name="Yan M."/>
            <person name="Wang P."/>
            <person name="Xu J."/>
            <person name="Bruns T."/>
            <person name="Baldrian P."/>
            <person name="Vilgalys R."/>
            <person name="Henrissat B."/>
            <person name="Grigoriev I.V."/>
            <person name="Hibbett D."/>
            <person name="Nagy L.G."/>
            <person name="Martin F.M."/>
        </authorList>
    </citation>
    <scope>NUCLEOTIDE SEQUENCE</scope>
    <source>
        <strain evidence="1">Prilba</strain>
    </source>
</reference>
<protein>
    <submittedName>
        <fullName evidence="1">Uncharacterized protein</fullName>
    </submittedName>
</protein>
<reference evidence="1" key="2">
    <citation type="journal article" date="2020" name="Nat. Commun.">
        <title>Large-scale genome sequencing of mycorrhizal fungi provides insights into the early evolution of symbiotic traits.</title>
        <authorList>
            <person name="Miyauchi S."/>
            <person name="Kiss E."/>
            <person name="Kuo A."/>
            <person name="Drula E."/>
            <person name="Kohler A."/>
            <person name="Sanchez-Garcia M."/>
            <person name="Morin E."/>
            <person name="Andreopoulos B."/>
            <person name="Barry K.W."/>
            <person name="Bonito G."/>
            <person name="Buee M."/>
            <person name="Carver A."/>
            <person name="Chen C."/>
            <person name="Cichocki N."/>
            <person name="Clum A."/>
            <person name="Culley D."/>
            <person name="Crous P.W."/>
            <person name="Fauchery L."/>
            <person name="Girlanda M."/>
            <person name="Hayes R.D."/>
            <person name="Keri Z."/>
            <person name="LaButti K."/>
            <person name="Lipzen A."/>
            <person name="Lombard V."/>
            <person name="Magnuson J."/>
            <person name="Maillard F."/>
            <person name="Murat C."/>
            <person name="Nolan M."/>
            <person name="Ohm R.A."/>
            <person name="Pangilinan J."/>
            <person name="Pereira M.F."/>
            <person name="Perotto S."/>
            <person name="Peter M."/>
            <person name="Pfister S."/>
            <person name="Riley R."/>
            <person name="Sitrit Y."/>
            <person name="Stielow J.B."/>
            <person name="Szollosi G."/>
            <person name="Zifcakova L."/>
            <person name="Stursova M."/>
            <person name="Spatafora J.W."/>
            <person name="Tedersoo L."/>
            <person name="Vaario L.M."/>
            <person name="Yamada A."/>
            <person name="Yan M."/>
            <person name="Wang P."/>
            <person name="Xu J."/>
            <person name="Bruns T."/>
            <person name="Baldrian P."/>
            <person name="Vilgalys R."/>
            <person name="Dunand C."/>
            <person name="Henrissat B."/>
            <person name="Grigoriev I.V."/>
            <person name="Hibbett D."/>
            <person name="Nagy L.G."/>
            <person name="Martin F.M."/>
        </authorList>
    </citation>
    <scope>NUCLEOTIDE SEQUENCE</scope>
    <source>
        <strain evidence="1">Prilba</strain>
    </source>
</reference>
<dbReference type="Proteomes" id="UP000759537">
    <property type="component" value="Unassembled WGS sequence"/>
</dbReference>
<name>A0A9P5JYB9_9AGAM</name>
<proteinExistence type="predicted"/>
<evidence type="ECO:0000313" key="2">
    <source>
        <dbReference type="Proteomes" id="UP000759537"/>
    </source>
</evidence>
<keyword evidence="2" id="KW-1185">Reference proteome</keyword>